<dbReference type="SUPFAM" id="SSF52540">
    <property type="entry name" value="P-loop containing nucleoside triphosphate hydrolases"/>
    <property type="match status" value="1"/>
</dbReference>
<proteinExistence type="predicted"/>
<evidence type="ECO:0008006" key="3">
    <source>
        <dbReference type="Google" id="ProtNLM"/>
    </source>
</evidence>
<reference evidence="2" key="1">
    <citation type="journal article" date="2020" name="Nature">
        <title>Giant virus diversity and host interactions through global metagenomics.</title>
        <authorList>
            <person name="Schulz F."/>
            <person name="Roux S."/>
            <person name="Paez-Espino D."/>
            <person name="Jungbluth S."/>
            <person name="Walsh D.A."/>
            <person name="Denef V.J."/>
            <person name="McMahon K.D."/>
            <person name="Konstantinidis K.T."/>
            <person name="Eloe-Fadrosh E.A."/>
            <person name="Kyrpides N.C."/>
            <person name="Woyke T."/>
        </authorList>
    </citation>
    <scope>NUCLEOTIDE SEQUENCE</scope>
    <source>
        <strain evidence="2">GVMAG-M-3300023184-186</strain>
    </source>
</reference>
<organism evidence="2">
    <name type="scientific">viral metagenome</name>
    <dbReference type="NCBI Taxonomy" id="1070528"/>
    <lineage>
        <taxon>unclassified sequences</taxon>
        <taxon>metagenomes</taxon>
        <taxon>organismal metagenomes</taxon>
    </lineage>
</organism>
<accession>A0A6C0I006</accession>
<dbReference type="Pfam" id="PF03567">
    <property type="entry name" value="Sulfotransfer_2"/>
    <property type="match status" value="1"/>
</dbReference>
<sequence>MVSINHDLKAIFIHLPKNGGSSISNILHNHYGFDGIRAYRTDHCEFNEDKNNIKLENFENIDSTTHKRFVKVHATYNIRRRGIIRYFKQENLGNANATGKKRKKIFYLRKKFSKKDDVPITDEMWNTYFKFVFIRNPYDRAISGWKFSTRGMPVKPKLIDFLRNKNKVTNVAYSHTFITQKAHLIEADDTTIDFDYYGDFNNLNEELIKILLHLGVKTIKHERLIEKDIIMNKGSEEETKTPYYKYYENQEILDRINSHFKEDFEYFGYTIYNNIQDIKDNYDKILSIPMTNKGKLNKILEISAVSAEEDAKEINTKEISAVIAEEDKETKDKEIKETKDKEIKETKDKEIKETKDKEIKIPKKRGRKKKVIIDEEGKVEESKGEESKGEESKVEESKGEESKEESKKEELYRINNIKKLNKTLITELKEKNLLEEKIELNILIDDKNKFIINNVAGRLLKKKCIPSAMHMCNDPNCNLHNANANANANANVNANANANVNKCNDPNCNLHHNNIQPNIDLKKLYAEYKKNKPTPSPMLTAAEGNLKDI</sequence>
<feature type="region of interest" description="Disordered" evidence="1">
    <location>
        <begin position="377"/>
        <end position="409"/>
    </location>
</feature>
<evidence type="ECO:0000256" key="1">
    <source>
        <dbReference type="SAM" id="MobiDB-lite"/>
    </source>
</evidence>
<dbReference type="EMBL" id="MN740066">
    <property type="protein sequence ID" value="QHT86341.1"/>
    <property type="molecule type" value="Genomic_DNA"/>
</dbReference>
<dbReference type="InterPro" id="IPR005331">
    <property type="entry name" value="Sulfotransferase"/>
</dbReference>
<dbReference type="Gene3D" id="3.40.50.300">
    <property type="entry name" value="P-loop containing nucleotide triphosphate hydrolases"/>
    <property type="match status" value="1"/>
</dbReference>
<dbReference type="InterPro" id="IPR027417">
    <property type="entry name" value="P-loop_NTPase"/>
</dbReference>
<name>A0A6C0I006_9ZZZZ</name>
<evidence type="ECO:0000313" key="2">
    <source>
        <dbReference type="EMBL" id="QHT86341.1"/>
    </source>
</evidence>
<protein>
    <recommendedName>
        <fullName evidence="3">Sulfotransferase domain-containing protein</fullName>
    </recommendedName>
</protein>
<dbReference type="GO" id="GO:0008146">
    <property type="term" value="F:sulfotransferase activity"/>
    <property type="evidence" value="ECO:0007669"/>
    <property type="project" value="InterPro"/>
</dbReference>
<dbReference type="GO" id="GO:0016020">
    <property type="term" value="C:membrane"/>
    <property type="evidence" value="ECO:0007669"/>
    <property type="project" value="InterPro"/>
</dbReference>
<dbReference type="AlphaFoldDB" id="A0A6C0I006"/>